<feature type="transmembrane region" description="Helical" evidence="1">
    <location>
        <begin position="234"/>
        <end position="260"/>
    </location>
</feature>
<proteinExistence type="predicted"/>
<feature type="transmembrane region" description="Helical" evidence="1">
    <location>
        <begin position="334"/>
        <end position="356"/>
    </location>
</feature>
<keyword evidence="2" id="KW-0808">Transferase</keyword>
<feature type="transmembrane region" description="Helical" evidence="1">
    <location>
        <begin position="205"/>
        <end position="225"/>
    </location>
</feature>
<reference evidence="2" key="2">
    <citation type="submission" date="2023-07" db="EMBL/GenBank/DDBJ databases">
        <authorList>
            <person name="Shen H."/>
        </authorList>
    </citation>
    <scope>NUCLEOTIDE SEQUENCE</scope>
    <source>
        <strain evidence="2">TNR-22</strain>
    </source>
</reference>
<feature type="transmembrane region" description="Helical" evidence="1">
    <location>
        <begin position="131"/>
        <end position="150"/>
    </location>
</feature>
<evidence type="ECO:0000256" key="1">
    <source>
        <dbReference type="SAM" id="Phobius"/>
    </source>
</evidence>
<dbReference type="EMBL" id="JAUOZU010000001">
    <property type="protein sequence ID" value="MDO6962397.1"/>
    <property type="molecule type" value="Genomic_DNA"/>
</dbReference>
<feature type="transmembrane region" description="Helical" evidence="1">
    <location>
        <begin position="58"/>
        <end position="74"/>
    </location>
</feature>
<protein>
    <submittedName>
        <fullName evidence="2">UDP-phosphate alpha N-acetylglucosaminyltransferase</fullName>
    </submittedName>
</protein>
<reference evidence="2" key="1">
    <citation type="journal article" date="2015" name="Int. J. Syst. Evol. Microbiol.">
        <title>Rhizobium alvei sp. nov., isolated from a freshwater river.</title>
        <authorList>
            <person name="Sheu S.Y."/>
            <person name="Huang H.W."/>
            <person name="Young C.C."/>
            <person name="Chen W.M."/>
        </authorList>
    </citation>
    <scope>NUCLEOTIDE SEQUENCE</scope>
    <source>
        <strain evidence="2">TNR-22</strain>
    </source>
</reference>
<keyword evidence="1" id="KW-0472">Membrane</keyword>
<dbReference type="GO" id="GO:0016757">
    <property type="term" value="F:glycosyltransferase activity"/>
    <property type="evidence" value="ECO:0007669"/>
    <property type="project" value="UniProtKB-KW"/>
</dbReference>
<feature type="transmembrane region" description="Helical" evidence="1">
    <location>
        <begin position="272"/>
        <end position="292"/>
    </location>
</feature>
<organism evidence="2 3">
    <name type="scientific">Rhizobium alvei</name>
    <dbReference type="NCBI Taxonomy" id="1132659"/>
    <lineage>
        <taxon>Bacteria</taxon>
        <taxon>Pseudomonadati</taxon>
        <taxon>Pseudomonadota</taxon>
        <taxon>Alphaproteobacteria</taxon>
        <taxon>Hyphomicrobiales</taxon>
        <taxon>Rhizobiaceae</taxon>
        <taxon>Rhizobium/Agrobacterium group</taxon>
        <taxon>Rhizobium</taxon>
    </lineage>
</organism>
<evidence type="ECO:0000313" key="2">
    <source>
        <dbReference type="EMBL" id="MDO6962397.1"/>
    </source>
</evidence>
<feature type="transmembrane region" description="Helical" evidence="1">
    <location>
        <begin position="368"/>
        <end position="387"/>
    </location>
</feature>
<keyword evidence="1" id="KW-1133">Transmembrane helix</keyword>
<keyword evidence="1" id="KW-0812">Transmembrane</keyword>
<name>A0ABT8YFA6_9HYPH</name>
<dbReference type="Proteomes" id="UP001174932">
    <property type="component" value="Unassembled WGS sequence"/>
</dbReference>
<dbReference type="RefSeq" id="WP_304374205.1">
    <property type="nucleotide sequence ID" value="NZ_JAUOZU010000001.1"/>
</dbReference>
<comment type="caution">
    <text evidence="2">The sequence shown here is derived from an EMBL/GenBank/DDBJ whole genome shotgun (WGS) entry which is preliminary data.</text>
</comment>
<keyword evidence="3" id="KW-1185">Reference proteome</keyword>
<keyword evidence="2" id="KW-0328">Glycosyltransferase</keyword>
<sequence>MAITFDSQLSSGVRQGEGSPVLGFLRFLTIASVLGGLVFNLFLCFVNTRIMPVSDTHVILMEMAVTGSALLAALDRRAGFYLFLAIFISFMLLLFMLRGATDIKAIRDILVPVVFYTLGSRVRDLALADRLVVIAAAIALPIALFEYFLLDLYLDFFNVLGYYIARGTVSLQESYGATRGLFISGNRPEPRTILPFLGQHRVSSVFLEPVSMGNFGVILYSWALFRQNWKPRWFLFAAALTMITLADARFGLFTCILITIARPFLPLVPRTFWLITPFLFLAVITIFGLVTGTNGGPNDIGGRFQATAHILTNLSAGVVFGYETTDQFTADSGFAYTLTKFSLLGFIGLWAMYVFLPFRSEKGRQFHGMMTIYLLLIMVISNSFYSIKTGSLMWFILGTVSAIQFPETKSFIRRMVEKRRAD</sequence>
<feature type="transmembrane region" description="Helical" evidence="1">
    <location>
        <begin position="24"/>
        <end position="46"/>
    </location>
</feature>
<accession>A0ABT8YFA6</accession>
<evidence type="ECO:0000313" key="3">
    <source>
        <dbReference type="Proteomes" id="UP001174932"/>
    </source>
</evidence>
<gene>
    <name evidence="2" type="ORF">Q4481_00430</name>
</gene>
<feature type="transmembrane region" description="Helical" evidence="1">
    <location>
        <begin position="80"/>
        <end position="97"/>
    </location>
</feature>